<dbReference type="GO" id="GO:0001516">
    <property type="term" value="P:prostaglandin biosynthetic process"/>
    <property type="evidence" value="ECO:0007669"/>
    <property type="project" value="UniProtKB-KW"/>
</dbReference>
<evidence type="ECO:0000256" key="15">
    <source>
        <dbReference type="ARBA" id="ARBA00042997"/>
    </source>
</evidence>
<keyword evidence="12" id="KW-0413">Isomerase</keyword>
<dbReference type="OMA" id="EMMNDVG"/>
<keyword evidence="11" id="KW-0275">Fatty acid biosynthesis</keyword>
<evidence type="ECO:0000256" key="4">
    <source>
        <dbReference type="ARBA" id="ARBA00012203"/>
    </source>
</evidence>
<evidence type="ECO:0000259" key="20">
    <source>
        <dbReference type="PROSITE" id="PS51203"/>
    </source>
</evidence>
<evidence type="ECO:0000313" key="21">
    <source>
        <dbReference type="Ensembl" id="ENSNLEP00000030863.1"/>
    </source>
</evidence>
<comment type="similarity">
    <text evidence="13 18">Belongs to the p23/wos2 family.</text>
</comment>
<evidence type="ECO:0000256" key="6">
    <source>
        <dbReference type="ARBA" id="ARBA00022501"/>
    </source>
</evidence>
<evidence type="ECO:0000256" key="12">
    <source>
        <dbReference type="ARBA" id="ARBA00023235"/>
    </source>
</evidence>
<protein>
    <recommendedName>
        <fullName evidence="14">Prostaglandin E synthase 3</fullName>
        <ecNumber evidence="4">5.3.99.3</ecNumber>
    </recommendedName>
    <alternativeName>
        <fullName evidence="15">Cytosolic prostaglandin E2 synthase</fullName>
    </alternativeName>
</protein>
<dbReference type="AlphaFoldDB" id="A0A2I3GHU8"/>
<dbReference type="PANTHER" id="PTHR22932:SF3">
    <property type="entry name" value="PROSTAGLANDIN E SYNTHASE 3"/>
    <property type="match status" value="1"/>
</dbReference>
<evidence type="ECO:0000256" key="3">
    <source>
        <dbReference type="ARBA" id="ARBA00004702"/>
    </source>
</evidence>
<organism evidence="21 22">
    <name type="scientific">Nomascus leucogenys</name>
    <name type="common">Northern white-cheeked gibbon</name>
    <name type="synonym">Hylobates leucogenys</name>
    <dbReference type="NCBI Taxonomy" id="61853"/>
    <lineage>
        <taxon>Eukaryota</taxon>
        <taxon>Metazoa</taxon>
        <taxon>Chordata</taxon>
        <taxon>Craniata</taxon>
        <taxon>Vertebrata</taxon>
        <taxon>Euteleostomi</taxon>
        <taxon>Mammalia</taxon>
        <taxon>Eutheria</taxon>
        <taxon>Euarchontoglires</taxon>
        <taxon>Primates</taxon>
        <taxon>Haplorrhini</taxon>
        <taxon>Catarrhini</taxon>
        <taxon>Hylobatidae</taxon>
        <taxon>Nomascus</taxon>
    </lineage>
</organism>
<feature type="domain" description="CS" evidence="20">
    <location>
        <begin position="4"/>
        <end position="93"/>
    </location>
</feature>
<dbReference type="GO" id="GO:0007004">
    <property type="term" value="P:telomere maintenance via telomerase"/>
    <property type="evidence" value="ECO:0007669"/>
    <property type="project" value="TreeGrafter"/>
</dbReference>
<dbReference type="GO" id="GO:1905323">
    <property type="term" value="P:telomerase holoenzyme complex assembly"/>
    <property type="evidence" value="ECO:0007669"/>
    <property type="project" value="TreeGrafter"/>
</dbReference>
<dbReference type="InterPro" id="IPR008978">
    <property type="entry name" value="HSP20-like_chaperone"/>
</dbReference>
<evidence type="ECO:0000313" key="22">
    <source>
        <dbReference type="Proteomes" id="UP000001073"/>
    </source>
</evidence>
<evidence type="ECO:0000256" key="5">
    <source>
        <dbReference type="ARBA" id="ARBA00022490"/>
    </source>
</evidence>
<dbReference type="STRING" id="61853.ENSNLEP00000030863"/>
<keyword evidence="6" id="KW-0644">Prostaglandin metabolism</keyword>
<reference evidence="21" key="3">
    <citation type="submission" date="2025-09" db="UniProtKB">
        <authorList>
            <consortium name="Ensembl"/>
        </authorList>
    </citation>
    <scope>IDENTIFICATION</scope>
</reference>
<feature type="region of interest" description="Disordered" evidence="19">
    <location>
        <begin position="123"/>
        <end position="161"/>
    </location>
</feature>
<dbReference type="PROSITE" id="PS51203">
    <property type="entry name" value="CS"/>
    <property type="match status" value="1"/>
</dbReference>
<reference evidence="21 22" key="1">
    <citation type="submission" date="2012-10" db="EMBL/GenBank/DDBJ databases">
        <authorList>
            <consortium name="Gibbon Genome Sequencing Consortium"/>
        </authorList>
    </citation>
    <scope>NUCLEOTIDE SEQUENCE [LARGE SCALE GENOMIC DNA]</scope>
</reference>
<evidence type="ECO:0000256" key="13">
    <source>
        <dbReference type="ARBA" id="ARBA00025733"/>
    </source>
</evidence>
<dbReference type="FunFam" id="2.60.40.790:FF:000003">
    <property type="entry name" value="prostaglandin E synthase 3"/>
    <property type="match status" value="1"/>
</dbReference>
<keyword evidence="8" id="KW-0643">Prostaglandin biosynthesis</keyword>
<evidence type="ECO:0000256" key="14">
    <source>
        <dbReference type="ARBA" id="ARBA00040552"/>
    </source>
</evidence>
<dbReference type="GO" id="GO:0051879">
    <property type="term" value="F:Hsp90 protein binding"/>
    <property type="evidence" value="ECO:0007669"/>
    <property type="project" value="UniProtKB-UniRule"/>
</dbReference>
<dbReference type="GO" id="GO:0051087">
    <property type="term" value="F:protein-folding chaperone binding"/>
    <property type="evidence" value="ECO:0007669"/>
    <property type="project" value="TreeGrafter"/>
</dbReference>
<comment type="function">
    <text evidence="16">Cytosolic prostaglandin synthase that catalyzes the oxidoreduction of prostaglandin endoperoxide H2 (PGH2) to prostaglandin E2 (PGE2). Molecular chaperone that localizes to genomic response elements in a hormone-dependent manner and disrupts receptor-mediated transcriptional activation, by promoting disassembly of transcriptional regulatory complexes. Facilitates HIF alpha proteins hydroxylation via interaction with EGLN1/PHD2, leading to recruit EGLN1/PHD2 to the HSP90 pathway.</text>
</comment>
<dbReference type="GO" id="GO:0050220">
    <property type="term" value="F:prostaglandin-E synthase activity"/>
    <property type="evidence" value="ECO:0007669"/>
    <property type="project" value="UniProtKB-EC"/>
</dbReference>
<keyword evidence="22" id="KW-1185">Reference proteome</keyword>
<dbReference type="GO" id="GO:0051131">
    <property type="term" value="P:chaperone-mediated protein complex assembly"/>
    <property type="evidence" value="ECO:0007669"/>
    <property type="project" value="TreeGrafter"/>
</dbReference>
<dbReference type="Gene3D" id="2.60.40.790">
    <property type="match status" value="1"/>
</dbReference>
<dbReference type="InParanoid" id="A0A2I3GHU8"/>
<keyword evidence="9" id="KW-0276">Fatty acid metabolism</keyword>
<dbReference type="EC" id="5.3.99.3" evidence="4"/>
<evidence type="ECO:0000256" key="8">
    <source>
        <dbReference type="ARBA" id="ARBA00022585"/>
    </source>
</evidence>
<comment type="subunit">
    <text evidence="17">Probably forms a complex composed of chaperones HSP90 and HSP70, co-chaperones STIP1/HOP, CDC37, PPP5C, PTGES3/p23, TSC1 and client protein TSC2. Binds to the progesterone receptor. Interacts with TERT; the interaction, together with HSP90AA1, is required for correct assembly and stabilization of the telomerase holoenzyme complex. Interacts (via PXLE motif) with EGLN1/PHD2, recruiting EGLN1/PHD2 to the HSP90 pathway to facilitate HIF alpha proteins hydroxylation. Interacts with HSP90AA1, FLCN, FNIP1 and FNIP2.</text>
</comment>
<proteinExistence type="inferred from homology"/>
<evidence type="ECO:0000256" key="16">
    <source>
        <dbReference type="ARBA" id="ARBA00045393"/>
    </source>
</evidence>
<dbReference type="SUPFAM" id="SSF49764">
    <property type="entry name" value="HSP20-like chaperones"/>
    <property type="match status" value="1"/>
</dbReference>
<evidence type="ECO:0000256" key="2">
    <source>
        <dbReference type="ARBA" id="ARBA00004496"/>
    </source>
</evidence>
<dbReference type="GeneTree" id="ENSGT00940000154256"/>
<dbReference type="InterPro" id="IPR045250">
    <property type="entry name" value="p23-like"/>
</dbReference>
<dbReference type="GO" id="GO:0005829">
    <property type="term" value="C:cytosol"/>
    <property type="evidence" value="ECO:0007669"/>
    <property type="project" value="TreeGrafter"/>
</dbReference>
<keyword evidence="10" id="KW-0443">Lipid metabolism</keyword>
<dbReference type="EMBL" id="ADFV01179152">
    <property type="status" value="NOT_ANNOTATED_CDS"/>
    <property type="molecule type" value="Genomic_DNA"/>
</dbReference>
<keyword evidence="5 18" id="KW-0963">Cytoplasm</keyword>
<dbReference type="PANTHER" id="PTHR22932">
    <property type="entry name" value="TELOMERASE-BINDING PROTEIN P23 HSP90 CO-CHAPERONE"/>
    <property type="match status" value="1"/>
</dbReference>
<evidence type="ECO:0000256" key="17">
    <source>
        <dbReference type="ARBA" id="ARBA00046445"/>
    </source>
</evidence>
<evidence type="ECO:0000256" key="7">
    <source>
        <dbReference type="ARBA" id="ARBA00022516"/>
    </source>
</evidence>
<evidence type="ECO:0000256" key="9">
    <source>
        <dbReference type="ARBA" id="ARBA00022832"/>
    </source>
</evidence>
<name>A0A2I3GHU8_NOMLE</name>
<dbReference type="GO" id="GO:0005634">
    <property type="term" value="C:nucleus"/>
    <property type="evidence" value="ECO:0007669"/>
    <property type="project" value="TreeGrafter"/>
</dbReference>
<keyword evidence="7" id="KW-0444">Lipid biosynthesis</keyword>
<comment type="pathway">
    <text evidence="3">Lipid metabolism; prostaglandin biosynthesis.</text>
</comment>
<evidence type="ECO:0000256" key="11">
    <source>
        <dbReference type="ARBA" id="ARBA00023160"/>
    </source>
</evidence>
<comment type="catalytic activity">
    <reaction evidence="1">
        <text>prostaglandin H2 = prostaglandin E2</text>
        <dbReference type="Rhea" id="RHEA:12893"/>
        <dbReference type="ChEBI" id="CHEBI:57405"/>
        <dbReference type="ChEBI" id="CHEBI:606564"/>
        <dbReference type="EC" id="5.3.99.3"/>
    </reaction>
</comment>
<dbReference type="Proteomes" id="UP000001073">
    <property type="component" value="Chromosome 7b"/>
</dbReference>
<accession>A0A2I3GHU8</accession>
<evidence type="ECO:0000256" key="1">
    <source>
        <dbReference type="ARBA" id="ARBA00000609"/>
    </source>
</evidence>
<evidence type="ECO:0000256" key="18">
    <source>
        <dbReference type="RuleBase" id="RU369032"/>
    </source>
</evidence>
<feature type="compositionally biased region" description="Acidic residues" evidence="19">
    <location>
        <begin position="135"/>
        <end position="154"/>
    </location>
</feature>
<dbReference type="InterPro" id="IPR007052">
    <property type="entry name" value="CS_dom"/>
</dbReference>
<comment type="subcellular location">
    <subcellularLocation>
        <location evidence="2">Cytoplasm</location>
    </subcellularLocation>
</comment>
<dbReference type="Ensembl" id="ENSNLET00000041516.1">
    <property type="protein sequence ID" value="ENSNLEP00000030863.1"/>
    <property type="gene ID" value="ENSNLEG00000035908.1"/>
</dbReference>
<sequence length="186" mass="21882">MDVQKPASAKWCDRRDCVFTEFCVEDNKDVNLNFEKSKLIFTCLGGSDNFKHLNETDLFYSIDLNDSMHKRTDGSILCCLRKGESGQSWPRLTKERAKLNWLRVDFNHWKDWEDGSDEDRSDFDHFSEMMNNMGGDEDVDLPEVDEADDESQDSDNEKVPDLEWSTKYYHHLDFAKENNFSARFHN</sequence>
<evidence type="ECO:0000256" key="10">
    <source>
        <dbReference type="ARBA" id="ARBA00023098"/>
    </source>
</evidence>
<evidence type="ECO:0000256" key="19">
    <source>
        <dbReference type="SAM" id="MobiDB-lite"/>
    </source>
</evidence>
<keyword evidence="18" id="KW-0143">Chaperone</keyword>
<dbReference type="GO" id="GO:0006457">
    <property type="term" value="P:protein folding"/>
    <property type="evidence" value="ECO:0007669"/>
    <property type="project" value="TreeGrafter"/>
</dbReference>
<reference evidence="21" key="2">
    <citation type="submission" date="2025-08" db="UniProtKB">
        <authorList>
            <consortium name="Ensembl"/>
        </authorList>
    </citation>
    <scope>IDENTIFICATION</scope>
</reference>